<dbReference type="PATRIC" id="fig|1225564.3.peg.3464"/>
<protein>
    <recommendedName>
        <fullName evidence="1">AAA domain-containing protein</fullName>
    </recommendedName>
</protein>
<dbReference type="InterPro" id="IPR025669">
    <property type="entry name" value="AAA_dom"/>
</dbReference>
<keyword evidence="3" id="KW-1185">Reference proteome</keyword>
<organism evidence="2 3">
    <name type="scientific">Microvirga vignae</name>
    <dbReference type="NCBI Taxonomy" id="1225564"/>
    <lineage>
        <taxon>Bacteria</taxon>
        <taxon>Pseudomonadati</taxon>
        <taxon>Pseudomonadota</taxon>
        <taxon>Alphaproteobacteria</taxon>
        <taxon>Hyphomicrobiales</taxon>
        <taxon>Methylobacteriaceae</taxon>
        <taxon>Microvirga</taxon>
    </lineage>
</organism>
<dbReference type="InterPro" id="IPR027417">
    <property type="entry name" value="P-loop_NTPase"/>
</dbReference>
<dbReference type="RefSeq" id="WP_047189452.1">
    <property type="nucleotide sequence ID" value="NZ_LCYG01000032.1"/>
</dbReference>
<reference evidence="2 3" key="1">
    <citation type="submission" date="2015-05" db="EMBL/GenBank/DDBJ databases">
        <title>Draft genome sequence of Microvirga vignae strain BR3299, a novel nitrogen fixing bacteria isolated from Brazil semi-aired region.</title>
        <authorList>
            <person name="Zilli J.E."/>
            <person name="Passos S.R."/>
            <person name="Leite J."/>
            <person name="Baldani J.I."/>
            <person name="Xavier G.R."/>
            <person name="Rumjaneck N.G."/>
            <person name="Simoes-Araujo J.L."/>
        </authorList>
    </citation>
    <scope>NUCLEOTIDE SEQUENCE [LARGE SCALE GENOMIC DNA]</scope>
    <source>
        <strain evidence="2 3">BR3299</strain>
    </source>
</reference>
<dbReference type="AlphaFoldDB" id="A0A0H1RCP0"/>
<dbReference type="OrthoDB" id="8281972at2"/>
<dbReference type="PANTHER" id="PTHR43384">
    <property type="entry name" value="SEPTUM SITE-DETERMINING PROTEIN MIND HOMOLOG, CHLOROPLASTIC-RELATED"/>
    <property type="match status" value="1"/>
</dbReference>
<dbReference type="Proteomes" id="UP000035489">
    <property type="component" value="Unassembled WGS sequence"/>
</dbReference>
<dbReference type="SUPFAM" id="SSF52540">
    <property type="entry name" value="P-loop containing nucleoside triphosphate hydrolases"/>
    <property type="match status" value="1"/>
</dbReference>
<name>A0A0H1RCP0_9HYPH</name>
<dbReference type="PANTHER" id="PTHR43384:SF13">
    <property type="entry name" value="SLR0110 PROTEIN"/>
    <property type="match status" value="1"/>
</dbReference>
<dbReference type="GO" id="GO:0009898">
    <property type="term" value="C:cytoplasmic side of plasma membrane"/>
    <property type="evidence" value="ECO:0007669"/>
    <property type="project" value="TreeGrafter"/>
</dbReference>
<dbReference type="Gene3D" id="3.40.50.300">
    <property type="entry name" value="P-loop containing nucleotide triphosphate hydrolases"/>
    <property type="match status" value="1"/>
</dbReference>
<evidence type="ECO:0000259" key="1">
    <source>
        <dbReference type="Pfam" id="PF13614"/>
    </source>
</evidence>
<comment type="caution">
    <text evidence="2">The sequence shown here is derived from an EMBL/GenBank/DDBJ whole genome shotgun (WGS) entry which is preliminary data.</text>
</comment>
<dbReference type="GO" id="GO:0005829">
    <property type="term" value="C:cytosol"/>
    <property type="evidence" value="ECO:0007669"/>
    <property type="project" value="TreeGrafter"/>
</dbReference>
<dbReference type="GO" id="GO:0016887">
    <property type="term" value="F:ATP hydrolysis activity"/>
    <property type="evidence" value="ECO:0007669"/>
    <property type="project" value="TreeGrafter"/>
</dbReference>
<dbReference type="Pfam" id="PF13614">
    <property type="entry name" value="AAA_31"/>
    <property type="match status" value="1"/>
</dbReference>
<proteinExistence type="predicted"/>
<evidence type="ECO:0000313" key="3">
    <source>
        <dbReference type="Proteomes" id="UP000035489"/>
    </source>
</evidence>
<evidence type="ECO:0000313" key="2">
    <source>
        <dbReference type="EMBL" id="KLK92631.1"/>
    </source>
</evidence>
<dbReference type="InterPro" id="IPR050625">
    <property type="entry name" value="ParA/MinD_ATPase"/>
</dbReference>
<dbReference type="EMBL" id="LCYG01000032">
    <property type="protein sequence ID" value="KLK92631.1"/>
    <property type="molecule type" value="Genomic_DNA"/>
</dbReference>
<gene>
    <name evidence="2" type="ORF">AA309_13105</name>
</gene>
<sequence length="402" mass="44413">MTYQLLPHRQNLTTKVDSVPTFVIQPNSSASQDDLLVKQLAGLGRRANVAQSLNEVRKHPDYGKGKSFVFVPNEAGDASLADAAIRFAEAESQNAFVVYITDTMSADAYKRLVRTNAGEWIKWDNLLQEIKDVFHGAGGTQTGSATDSATIISFLPAKGGVGNTTLALETGVYLASTQKRDARVAVLDLNFQSSTLADYVDLEPRFDIAEFIDRPERLDAQLVEILSNKHSTQVDIFSCPPRLALSHDMQAEVIFALLDEISKKYTYVLLDLPNYWHPWFDNVLQGASAVIVTGEGTVPSIRQIANKQKHLDELSIGPDRAAIVINGCQTNFLGRIDRKSEIERTFAGRQVFFVRRDTDAVTEAANTGRPMMQTSPRSSIGKNIRRIGSWIESIQTHSLKAS</sequence>
<feature type="domain" description="AAA" evidence="1">
    <location>
        <begin position="150"/>
        <end position="294"/>
    </location>
</feature>
<dbReference type="STRING" id="1225564.AA309_13105"/>
<dbReference type="GO" id="GO:0051782">
    <property type="term" value="P:negative regulation of cell division"/>
    <property type="evidence" value="ECO:0007669"/>
    <property type="project" value="TreeGrafter"/>
</dbReference>
<accession>A0A0H1RCP0</accession>
<dbReference type="GO" id="GO:0005524">
    <property type="term" value="F:ATP binding"/>
    <property type="evidence" value="ECO:0007669"/>
    <property type="project" value="TreeGrafter"/>
</dbReference>